<keyword evidence="2" id="KW-0813">Transport</keyword>
<dbReference type="KEGG" id="fmr:Fuma_01930"/>
<dbReference type="OrthoDB" id="9803968at2"/>
<dbReference type="SUPFAM" id="SSF103473">
    <property type="entry name" value="MFS general substrate transporter"/>
    <property type="match status" value="1"/>
</dbReference>
<evidence type="ECO:0000313" key="8">
    <source>
        <dbReference type="EMBL" id="APZ92320.1"/>
    </source>
</evidence>
<dbReference type="STRING" id="1891926.Fuma_01930"/>
<feature type="transmembrane region" description="Helical" evidence="7">
    <location>
        <begin position="193"/>
        <end position="215"/>
    </location>
</feature>
<evidence type="ECO:0000256" key="7">
    <source>
        <dbReference type="SAM" id="Phobius"/>
    </source>
</evidence>
<feature type="transmembrane region" description="Helical" evidence="7">
    <location>
        <begin position="364"/>
        <end position="388"/>
    </location>
</feature>
<accession>A0A1P8WE43</accession>
<keyword evidence="5 7" id="KW-1133">Transmembrane helix</keyword>
<evidence type="ECO:0000256" key="3">
    <source>
        <dbReference type="ARBA" id="ARBA00022475"/>
    </source>
</evidence>
<dbReference type="CDD" id="cd06173">
    <property type="entry name" value="MFS_MefA_like"/>
    <property type="match status" value="1"/>
</dbReference>
<keyword evidence="6 7" id="KW-0472">Membrane</keyword>
<proteinExistence type="predicted"/>
<comment type="subcellular location">
    <subcellularLocation>
        <location evidence="1">Cell membrane</location>
        <topology evidence="1">Multi-pass membrane protein</topology>
    </subcellularLocation>
</comment>
<feature type="transmembrane region" description="Helical" evidence="7">
    <location>
        <begin position="69"/>
        <end position="88"/>
    </location>
</feature>
<dbReference type="GO" id="GO:0022857">
    <property type="term" value="F:transmembrane transporter activity"/>
    <property type="evidence" value="ECO:0007669"/>
    <property type="project" value="InterPro"/>
</dbReference>
<protein>
    <submittedName>
        <fullName evidence="8">2-acyl-glycerophospho-ethanolamine acyltransferase</fullName>
    </submittedName>
</protein>
<keyword evidence="9" id="KW-1185">Reference proteome</keyword>
<reference evidence="8 9" key="1">
    <citation type="journal article" date="2016" name="Front. Microbiol.">
        <title>Fuerstia marisgermanicae gen. nov., sp. nov., an Unusual Member of the Phylum Planctomycetes from the German Wadden Sea.</title>
        <authorList>
            <person name="Kohn T."/>
            <person name="Heuer A."/>
            <person name="Jogler M."/>
            <person name="Vollmers J."/>
            <person name="Boedeker C."/>
            <person name="Bunk B."/>
            <person name="Rast P."/>
            <person name="Borchert D."/>
            <person name="Glockner I."/>
            <person name="Freese H.M."/>
            <person name="Klenk H.P."/>
            <person name="Overmann J."/>
            <person name="Kaster A.K."/>
            <person name="Rohde M."/>
            <person name="Wiegand S."/>
            <person name="Jogler C."/>
        </authorList>
    </citation>
    <scope>NUCLEOTIDE SEQUENCE [LARGE SCALE GENOMIC DNA]</scope>
    <source>
        <strain evidence="8 9">NH11</strain>
    </source>
</reference>
<dbReference type="PANTHER" id="PTHR43266">
    <property type="entry name" value="MACROLIDE-EFFLUX PROTEIN"/>
    <property type="match status" value="1"/>
</dbReference>
<name>A0A1P8WE43_9PLAN</name>
<feature type="transmembrane region" description="Helical" evidence="7">
    <location>
        <begin position="166"/>
        <end position="187"/>
    </location>
</feature>
<dbReference type="RefSeq" id="WP_077023958.1">
    <property type="nucleotide sequence ID" value="NZ_CP017641.1"/>
</dbReference>
<feature type="transmembrane region" description="Helical" evidence="7">
    <location>
        <begin position="320"/>
        <end position="339"/>
    </location>
</feature>
<dbReference type="GO" id="GO:0016746">
    <property type="term" value="F:acyltransferase activity"/>
    <property type="evidence" value="ECO:0007669"/>
    <property type="project" value="UniProtKB-KW"/>
</dbReference>
<feature type="transmembrane region" description="Helical" evidence="7">
    <location>
        <begin position="440"/>
        <end position="459"/>
    </location>
</feature>
<dbReference type="PROSITE" id="PS00217">
    <property type="entry name" value="SUGAR_TRANSPORT_2"/>
    <property type="match status" value="1"/>
</dbReference>
<evidence type="ECO:0000256" key="4">
    <source>
        <dbReference type="ARBA" id="ARBA00022692"/>
    </source>
</evidence>
<dbReference type="PANTHER" id="PTHR43266:SF2">
    <property type="entry name" value="MAJOR FACILITATOR SUPERFAMILY (MFS) PROFILE DOMAIN-CONTAINING PROTEIN"/>
    <property type="match status" value="1"/>
</dbReference>
<dbReference type="Proteomes" id="UP000187735">
    <property type="component" value="Chromosome"/>
</dbReference>
<dbReference type="GO" id="GO:0005886">
    <property type="term" value="C:plasma membrane"/>
    <property type="evidence" value="ECO:0007669"/>
    <property type="project" value="UniProtKB-SubCell"/>
</dbReference>
<feature type="transmembrane region" description="Helical" evidence="7">
    <location>
        <begin position="400"/>
        <end position="420"/>
    </location>
</feature>
<dbReference type="Gene3D" id="1.20.1250.20">
    <property type="entry name" value="MFS general substrate transporter like domains"/>
    <property type="match status" value="1"/>
</dbReference>
<dbReference type="InterPro" id="IPR036259">
    <property type="entry name" value="MFS_trans_sf"/>
</dbReference>
<feature type="transmembrane region" description="Helical" evidence="7">
    <location>
        <begin position="286"/>
        <end position="308"/>
    </location>
</feature>
<evidence type="ECO:0000256" key="5">
    <source>
        <dbReference type="ARBA" id="ARBA00022989"/>
    </source>
</evidence>
<keyword evidence="4 7" id="KW-0812">Transmembrane</keyword>
<keyword evidence="8" id="KW-0808">Transferase</keyword>
<dbReference type="AlphaFoldDB" id="A0A1P8WE43"/>
<feature type="transmembrane region" description="Helical" evidence="7">
    <location>
        <begin position="100"/>
        <end position="121"/>
    </location>
</feature>
<evidence type="ECO:0000256" key="6">
    <source>
        <dbReference type="ARBA" id="ARBA00023136"/>
    </source>
</evidence>
<dbReference type="EMBL" id="CP017641">
    <property type="protein sequence ID" value="APZ92320.1"/>
    <property type="molecule type" value="Genomic_DNA"/>
</dbReference>
<sequence>MASDTPYVPPAVADVADGDVERPLKSDSAFSGLLATQFLGAFNDNYFKQMVLLKCTELAVVGSTNLQPLALAAFALPFVLFSGFGGWLSDRYSKRTIIVWCKVAEIAVMAASLVVLMLSGLSPAGQLKLLIVVLGFMGAQSAFFGPSKYGILPELFKHRQLLPVNGAIQMTTFLAIIFGTAIAGVALDHLGNSLWLCSMVAILIAVIGTATALLVRHTPVARPGLPFEPGNLFIPKDVRRLFRQKPSLFAAMMVMSLFWFIGGAAQPGVNNLGDLTLQLSKTRTSLLAASIGVGIAFGCVVAGFANKGGRADGTRWTTRGSWMIVGSLLLIALLGSGVVGRPPESRDQIQGLFHSLAVAAPVEWMLRLSMFLLGMSAGFFVIPIQVYIQEAPPAEQKGRLIGAMNVMTWIGILISAGFLWVTQQVIDALAGPEQAHQHQYATFLALAVLMIPVALFYRLPTDKPADERAD</sequence>
<feature type="transmembrane region" description="Helical" evidence="7">
    <location>
        <begin position="127"/>
        <end position="145"/>
    </location>
</feature>
<keyword evidence="8" id="KW-0012">Acyltransferase</keyword>
<dbReference type="Pfam" id="PF07690">
    <property type="entry name" value="MFS_1"/>
    <property type="match status" value="1"/>
</dbReference>
<organism evidence="8 9">
    <name type="scientific">Fuerstiella marisgermanici</name>
    <dbReference type="NCBI Taxonomy" id="1891926"/>
    <lineage>
        <taxon>Bacteria</taxon>
        <taxon>Pseudomonadati</taxon>
        <taxon>Planctomycetota</taxon>
        <taxon>Planctomycetia</taxon>
        <taxon>Planctomycetales</taxon>
        <taxon>Planctomycetaceae</taxon>
        <taxon>Fuerstiella</taxon>
    </lineage>
</organism>
<evidence type="ECO:0000313" key="9">
    <source>
        <dbReference type="Proteomes" id="UP000187735"/>
    </source>
</evidence>
<keyword evidence="3" id="KW-1003">Cell membrane</keyword>
<dbReference type="InterPro" id="IPR011701">
    <property type="entry name" value="MFS"/>
</dbReference>
<gene>
    <name evidence="8" type="ORF">Fuma_01930</name>
</gene>
<evidence type="ECO:0000256" key="2">
    <source>
        <dbReference type="ARBA" id="ARBA00022448"/>
    </source>
</evidence>
<feature type="transmembrane region" description="Helical" evidence="7">
    <location>
        <begin position="248"/>
        <end position="266"/>
    </location>
</feature>
<dbReference type="InterPro" id="IPR005829">
    <property type="entry name" value="Sugar_transporter_CS"/>
</dbReference>
<evidence type="ECO:0000256" key="1">
    <source>
        <dbReference type="ARBA" id="ARBA00004651"/>
    </source>
</evidence>